<dbReference type="GO" id="GO:0016973">
    <property type="term" value="P:poly(A)+ mRNA export from nucleus"/>
    <property type="evidence" value="ECO:0007669"/>
    <property type="project" value="InterPro"/>
</dbReference>
<sequence length="530" mass="59937">MRISCEDEVEVEIPTNCRGRHTPGDKDKRATLQFQRAVRRAATTVAHEGLAVDLRRFSELQIDAPRFAAAPPAFAAPTRVMSEGAKAEGAREKEREKEKEELAKRAQLLNDNLLSFLDKKLNQLKLEAETKQKQTEAQRAKLQLEKEAKEKEERDRKEKEAKEKEDKLKKADEEKQRQQQAQQAAASAAAAPSVPATLPVPATITQIPPTPAPIQTAAQPQPPPAPKRESTVPKGVITSEEAWDSAARFFGVIQNIKANVKPAVVNNPAFSASRMQRMKINQAVGQITRSKQKMMDVARVIHGFLSTAQQKDASYYQYLLDVTAKSFVLQADTEVSVHAIKAPALAQVASMLIEKHPDLLAVLLGRLMKRCPYTVPMYFKRLEGESEDEFLKRCRYKQMEEGVWESEERYNERMCGMIRFYAGLTQIKTNSGMYDIDFGWQWMARVLNINPRKITPQLVCSFLEIAGNSIMKTYKRQAEKLFVYLYKVFLPKMMTLSVPSAMKLQLFLEEPGNFIQTGKMPVLKGSEFEN</sequence>
<dbReference type="GO" id="GO:0005737">
    <property type="term" value="C:cytoplasm"/>
    <property type="evidence" value="ECO:0007669"/>
    <property type="project" value="TreeGrafter"/>
</dbReference>
<evidence type="ECO:0000313" key="13">
    <source>
        <dbReference type="Proteomes" id="UP000193642"/>
    </source>
</evidence>
<feature type="compositionally biased region" description="Low complexity" evidence="11">
    <location>
        <begin position="178"/>
        <end position="219"/>
    </location>
</feature>
<dbReference type="GO" id="GO:0015031">
    <property type="term" value="P:protein transport"/>
    <property type="evidence" value="ECO:0007669"/>
    <property type="project" value="UniProtKB-KW"/>
</dbReference>
<dbReference type="InterPro" id="IPR038506">
    <property type="entry name" value="GLE1-like_sf"/>
</dbReference>
<dbReference type="AlphaFoldDB" id="A0A1Y2C8D4"/>
<keyword evidence="6" id="KW-0811">Translocation</keyword>
<dbReference type="Proteomes" id="UP000193642">
    <property type="component" value="Unassembled WGS sequence"/>
</dbReference>
<evidence type="ECO:0000313" key="12">
    <source>
        <dbReference type="EMBL" id="ORY43292.1"/>
    </source>
</evidence>
<evidence type="ECO:0000256" key="1">
    <source>
        <dbReference type="ARBA" id="ARBA00004567"/>
    </source>
</evidence>
<dbReference type="GO" id="GO:0044614">
    <property type="term" value="C:nuclear pore cytoplasmic filaments"/>
    <property type="evidence" value="ECO:0007669"/>
    <property type="project" value="TreeGrafter"/>
</dbReference>
<keyword evidence="3" id="KW-0813">Transport</keyword>
<feature type="region of interest" description="Disordered" evidence="11">
    <location>
        <begin position="130"/>
        <end position="232"/>
    </location>
</feature>
<keyword evidence="13" id="KW-1185">Reference proteome</keyword>
<dbReference type="GO" id="GO:0000822">
    <property type="term" value="F:inositol hexakisphosphate binding"/>
    <property type="evidence" value="ECO:0007669"/>
    <property type="project" value="TreeGrafter"/>
</dbReference>
<keyword evidence="8" id="KW-0539">Nucleus</keyword>
<comment type="subcellular location">
    <subcellularLocation>
        <location evidence="1">Nucleus</location>
        <location evidence="1">Nuclear pore complex</location>
    </subcellularLocation>
</comment>
<dbReference type="OrthoDB" id="420884at2759"/>
<evidence type="ECO:0000256" key="6">
    <source>
        <dbReference type="ARBA" id="ARBA00023010"/>
    </source>
</evidence>
<dbReference type="Gene3D" id="1.25.40.510">
    <property type="entry name" value="GLE1-like"/>
    <property type="match status" value="1"/>
</dbReference>
<evidence type="ECO:0000256" key="4">
    <source>
        <dbReference type="ARBA" id="ARBA00022816"/>
    </source>
</evidence>
<evidence type="ECO:0000256" key="8">
    <source>
        <dbReference type="ARBA" id="ARBA00023242"/>
    </source>
</evidence>
<dbReference type="STRING" id="329046.A0A1Y2C8D4"/>
<evidence type="ECO:0000256" key="2">
    <source>
        <dbReference type="ARBA" id="ARBA00011056"/>
    </source>
</evidence>
<name>A0A1Y2C8D4_9FUNG</name>
<comment type="caution">
    <text evidence="12">The sequence shown here is derived from an EMBL/GenBank/DDBJ whole genome shotgun (WGS) entry which is preliminary data.</text>
</comment>
<dbReference type="EMBL" id="MCGO01000025">
    <property type="protein sequence ID" value="ORY43292.1"/>
    <property type="molecule type" value="Genomic_DNA"/>
</dbReference>
<dbReference type="PANTHER" id="PTHR12960">
    <property type="entry name" value="GLE-1-RELATED"/>
    <property type="match status" value="1"/>
</dbReference>
<dbReference type="Pfam" id="PF07817">
    <property type="entry name" value="GLE1"/>
    <property type="match status" value="1"/>
</dbReference>
<keyword evidence="5" id="KW-0653">Protein transport</keyword>
<dbReference type="GO" id="GO:0031369">
    <property type="term" value="F:translation initiation factor binding"/>
    <property type="evidence" value="ECO:0007669"/>
    <property type="project" value="TreeGrafter"/>
</dbReference>
<reference evidence="12 13" key="1">
    <citation type="submission" date="2016-07" db="EMBL/GenBank/DDBJ databases">
        <title>Pervasive Adenine N6-methylation of Active Genes in Fungi.</title>
        <authorList>
            <consortium name="DOE Joint Genome Institute"/>
            <person name="Mondo S.J."/>
            <person name="Dannebaum R.O."/>
            <person name="Kuo R.C."/>
            <person name="Labutti K."/>
            <person name="Haridas S."/>
            <person name="Kuo A."/>
            <person name="Salamov A."/>
            <person name="Ahrendt S.R."/>
            <person name="Lipzen A."/>
            <person name="Sullivan W."/>
            <person name="Andreopoulos W.B."/>
            <person name="Clum A."/>
            <person name="Lindquist E."/>
            <person name="Daum C."/>
            <person name="Ramamoorthy G.K."/>
            <person name="Gryganskyi A."/>
            <person name="Culley D."/>
            <person name="Magnuson J.K."/>
            <person name="James T.Y."/>
            <person name="O'Malley M.A."/>
            <person name="Stajich J.E."/>
            <person name="Spatafora J.W."/>
            <person name="Visel A."/>
            <person name="Grigoriev I.V."/>
        </authorList>
    </citation>
    <scope>NUCLEOTIDE SEQUENCE [LARGE SCALE GENOMIC DNA]</scope>
    <source>
        <strain evidence="12 13">JEL800</strain>
    </source>
</reference>
<evidence type="ECO:0000256" key="11">
    <source>
        <dbReference type="SAM" id="MobiDB-lite"/>
    </source>
</evidence>
<evidence type="ECO:0000256" key="10">
    <source>
        <dbReference type="ARBA" id="ARBA00029983"/>
    </source>
</evidence>
<feature type="region of interest" description="Disordered" evidence="11">
    <location>
        <begin position="79"/>
        <end position="100"/>
    </location>
</feature>
<evidence type="ECO:0000256" key="3">
    <source>
        <dbReference type="ARBA" id="ARBA00022448"/>
    </source>
</evidence>
<evidence type="ECO:0000256" key="5">
    <source>
        <dbReference type="ARBA" id="ARBA00022927"/>
    </source>
</evidence>
<keyword evidence="4" id="KW-0509">mRNA transport</keyword>
<dbReference type="InterPro" id="IPR012476">
    <property type="entry name" value="GLE1"/>
</dbReference>
<gene>
    <name evidence="12" type="ORF">BCR33DRAFT_766533</name>
</gene>
<evidence type="ECO:0000256" key="9">
    <source>
        <dbReference type="ARBA" id="ARBA00026227"/>
    </source>
</evidence>
<dbReference type="GO" id="GO:0005543">
    <property type="term" value="F:phospholipid binding"/>
    <property type="evidence" value="ECO:0007669"/>
    <property type="project" value="TreeGrafter"/>
</dbReference>
<proteinExistence type="inferred from homology"/>
<feature type="compositionally biased region" description="Basic and acidic residues" evidence="11">
    <location>
        <begin position="85"/>
        <end position="100"/>
    </location>
</feature>
<comment type="similarity">
    <text evidence="2">Belongs to the GLE1 family.</text>
</comment>
<dbReference type="PANTHER" id="PTHR12960:SF0">
    <property type="entry name" value="MRNA EXPORT FACTOR GLE1"/>
    <property type="match status" value="1"/>
</dbReference>
<keyword evidence="7" id="KW-0906">Nuclear pore complex</keyword>
<accession>A0A1Y2C8D4</accession>
<organism evidence="12 13">
    <name type="scientific">Rhizoclosmatium globosum</name>
    <dbReference type="NCBI Taxonomy" id="329046"/>
    <lineage>
        <taxon>Eukaryota</taxon>
        <taxon>Fungi</taxon>
        <taxon>Fungi incertae sedis</taxon>
        <taxon>Chytridiomycota</taxon>
        <taxon>Chytridiomycota incertae sedis</taxon>
        <taxon>Chytridiomycetes</taxon>
        <taxon>Chytridiales</taxon>
        <taxon>Chytriomycetaceae</taxon>
        <taxon>Rhizoclosmatium</taxon>
    </lineage>
</organism>
<protein>
    <recommendedName>
        <fullName evidence="9">mRNA export factor GLE1</fullName>
    </recommendedName>
    <alternativeName>
        <fullName evidence="10">Nucleoporin GLE1</fullName>
    </alternativeName>
</protein>
<feature type="compositionally biased region" description="Basic and acidic residues" evidence="11">
    <location>
        <begin position="130"/>
        <end position="177"/>
    </location>
</feature>
<evidence type="ECO:0000256" key="7">
    <source>
        <dbReference type="ARBA" id="ARBA00023132"/>
    </source>
</evidence>